<sequence>MESSGQDKVLYKVWIDISGASDDSNLYNSVPAEELPLDLMLPSSADYQNLAYNFSVLLSHVLVKKLPYFATTFHDVFIQHLPNEQSEKMAQKYEKIPLGVISENDNEKIPIPAHKVHKVSFGGDMLTWKRAETTIECCQKSTTLLKQLKGLHPICDDWHAKKCLLEAEDEDSRKTALQQVTLEIVLSFVDLEPHNSGNIPGDLHMEHLNRLCKVAVANLEANITPAALKRVGKCLGILHKLTCSFDHDLGVSDIFELIHFLVQRRI</sequence>
<reference evidence="1" key="1">
    <citation type="submission" date="2017-05" db="UniProtKB">
        <authorList>
            <consortium name="EnsemblMetazoa"/>
        </authorList>
    </citation>
    <scope>IDENTIFICATION</scope>
</reference>
<name>A0A1X7V997_AMPQE</name>
<accession>A0A1X7V997</accession>
<organism evidence="1">
    <name type="scientific">Amphimedon queenslandica</name>
    <name type="common">Sponge</name>
    <dbReference type="NCBI Taxonomy" id="400682"/>
    <lineage>
        <taxon>Eukaryota</taxon>
        <taxon>Metazoa</taxon>
        <taxon>Porifera</taxon>
        <taxon>Demospongiae</taxon>
        <taxon>Heteroscleromorpha</taxon>
        <taxon>Haplosclerida</taxon>
        <taxon>Niphatidae</taxon>
        <taxon>Amphimedon</taxon>
    </lineage>
</organism>
<dbReference type="EnsemblMetazoa" id="Aqu2.1.36875_001">
    <property type="protein sequence ID" value="Aqu2.1.36875_001"/>
    <property type="gene ID" value="Aqu2.1.36875"/>
</dbReference>
<dbReference type="AlphaFoldDB" id="A0A1X7V997"/>
<protein>
    <submittedName>
        <fullName evidence="1">Uncharacterized protein</fullName>
    </submittedName>
</protein>
<proteinExistence type="predicted"/>
<dbReference type="InParanoid" id="A0A1X7V997"/>
<evidence type="ECO:0000313" key="1">
    <source>
        <dbReference type="EnsemblMetazoa" id="Aqu2.1.36875_001"/>
    </source>
</evidence>